<protein>
    <submittedName>
        <fullName evidence="4">HAD family phosphatase</fullName>
    </submittedName>
</protein>
<dbReference type="EMBL" id="JACFYJ010000019">
    <property type="protein sequence ID" value="MEI5998281.1"/>
    <property type="molecule type" value="Genomic_DNA"/>
</dbReference>
<dbReference type="Proteomes" id="UP001386437">
    <property type="component" value="Unassembled WGS sequence"/>
</dbReference>
<dbReference type="Pfam" id="PF12710">
    <property type="entry name" value="HAD"/>
    <property type="match status" value="1"/>
</dbReference>
<dbReference type="RefSeq" id="WP_336598460.1">
    <property type="nucleotide sequence ID" value="NZ_JACFYJ010000019.1"/>
</dbReference>
<dbReference type="PANTHER" id="PTHR43344:SF13">
    <property type="entry name" value="PHOSPHATASE RV3661-RELATED"/>
    <property type="match status" value="1"/>
</dbReference>
<keyword evidence="2" id="KW-0378">Hydrolase</keyword>
<evidence type="ECO:0000256" key="1">
    <source>
        <dbReference type="ARBA" id="ARBA00022723"/>
    </source>
</evidence>
<keyword evidence="1" id="KW-0479">Metal-binding</keyword>
<dbReference type="PANTHER" id="PTHR43344">
    <property type="entry name" value="PHOSPHOSERINE PHOSPHATASE"/>
    <property type="match status" value="1"/>
</dbReference>
<accession>A0ABU8IRX8</accession>
<evidence type="ECO:0000313" key="4">
    <source>
        <dbReference type="EMBL" id="MEI5998281.1"/>
    </source>
</evidence>
<evidence type="ECO:0000313" key="5">
    <source>
        <dbReference type="Proteomes" id="UP001386437"/>
    </source>
</evidence>
<dbReference type="InterPro" id="IPR023214">
    <property type="entry name" value="HAD_sf"/>
</dbReference>
<sequence length="180" mass="19633">MRTIRLLTEAGASRETVNAAYYRAFEGHRQDRVRAAARVLYDTQPFPLKAASVERLREHQQAGDEIVLVSGAMVDILHPLMDHLDVRFAYCSTPAVANGRYTGELEQRAVGEGKVQAVMQYCAMLDVPPARCSAYGDHISDAPLLCAVGRGHVVDPDAALASLAREKGWKALMTSGARLP</sequence>
<name>A0ABU8IRX8_9BURK</name>
<reference evidence="4 5" key="1">
    <citation type="journal article" date="2022" name="Arch. Microbiol.">
        <title>Paraburkholderia bengalensis sp. nov. isolated from roots of Oryza sativa, IR64.</title>
        <authorList>
            <person name="Nag P."/>
            <person name="Mondal N."/>
            <person name="Sarkar J."/>
            <person name="Das S."/>
        </authorList>
    </citation>
    <scope>NUCLEOTIDE SEQUENCE [LARGE SCALE GENOMIC DNA]</scope>
    <source>
        <strain evidence="4 5">IR64_4_BI</strain>
    </source>
</reference>
<gene>
    <name evidence="4" type="ORF">H3V53_14025</name>
</gene>
<organism evidence="4 5">
    <name type="scientific">Paraburkholderia bengalensis</name>
    <dbReference type="NCBI Taxonomy" id="2747562"/>
    <lineage>
        <taxon>Bacteria</taxon>
        <taxon>Pseudomonadati</taxon>
        <taxon>Pseudomonadota</taxon>
        <taxon>Betaproteobacteria</taxon>
        <taxon>Burkholderiales</taxon>
        <taxon>Burkholderiaceae</taxon>
        <taxon>Paraburkholderia</taxon>
    </lineage>
</organism>
<keyword evidence="3" id="KW-0460">Magnesium</keyword>
<proteinExistence type="predicted"/>
<dbReference type="InterPro" id="IPR036412">
    <property type="entry name" value="HAD-like_sf"/>
</dbReference>
<dbReference type="SUPFAM" id="SSF56784">
    <property type="entry name" value="HAD-like"/>
    <property type="match status" value="1"/>
</dbReference>
<comment type="caution">
    <text evidence="4">The sequence shown here is derived from an EMBL/GenBank/DDBJ whole genome shotgun (WGS) entry which is preliminary data.</text>
</comment>
<dbReference type="InterPro" id="IPR050582">
    <property type="entry name" value="HAD-like_SerB"/>
</dbReference>
<dbReference type="NCBIfam" id="TIGR01488">
    <property type="entry name" value="HAD-SF-IB"/>
    <property type="match status" value="1"/>
</dbReference>
<dbReference type="Gene3D" id="3.40.50.1000">
    <property type="entry name" value="HAD superfamily/HAD-like"/>
    <property type="match status" value="1"/>
</dbReference>
<evidence type="ECO:0000256" key="3">
    <source>
        <dbReference type="ARBA" id="ARBA00022842"/>
    </source>
</evidence>
<evidence type="ECO:0000256" key="2">
    <source>
        <dbReference type="ARBA" id="ARBA00022801"/>
    </source>
</evidence>
<keyword evidence="5" id="KW-1185">Reference proteome</keyword>